<gene>
    <name evidence="2" type="ORF">Abin_025_014</name>
    <name evidence="3" type="ORF">AIN02nite_28990</name>
</gene>
<dbReference type="EMBL" id="BAMW01000025">
    <property type="protein sequence ID" value="GAN63353.1"/>
    <property type="molecule type" value="Genomic_DNA"/>
</dbReference>
<dbReference type="Proteomes" id="UP000321104">
    <property type="component" value="Unassembled WGS sequence"/>
</dbReference>
<dbReference type="Proteomes" id="UP000032673">
    <property type="component" value="Unassembled WGS sequence"/>
</dbReference>
<keyword evidence="4" id="KW-1185">Reference proteome</keyword>
<sequence>MDARKKVIRGGIIPAQIRAARALVGLTQDDLASASGLPKRTIARVELAEVSPRQSTLSSVRAALEAAGVEFIEENGGGAGVRLRKDVAG</sequence>
<dbReference type="AlphaFoldDB" id="A0A6N3T9J1"/>
<comment type="caution">
    <text evidence="3">The sequence shown here is derived from an EMBL/GenBank/DDBJ whole genome shotgun (WGS) entry which is preliminary data.</text>
</comment>
<dbReference type="SUPFAM" id="SSF47413">
    <property type="entry name" value="lambda repressor-like DNA-binding domains"/>
    <property type="match status" value="1"/>
</dbReference>
<dbReference type="Pfam" id="PF01381">
    <property type="entry name" value="HTH_3"/>
    <property type="match status" value="1"/>
</dbReference>
<protein>
    <submittedName>
        <fullName evidence="2 3">Transcriptional regulator</fullName>
    </submittedName>
</protein>
<feature type="domain" description="HTH cro/C1-type" evidence="1">
    <location>
        <begin position="17"/>
        <end position="71"/>
    </location>
</feature>
<dbReference type="InterPro" id="IPR001387">
    <property type="entry name" value="Cro/C1-type_HTH"/>
</dbReference>
<dbReference type="RefSeq" id="WP_048845868.1">
    <property type="nucleotide sequence ID" value="NZ_BAMW01000025.1"/>
</dbReference>
<dbReference type="Gene3D" id="1.10.260.40">
    <property type="entry name" value="lambda repressor-like DNA-binding domains"/>
    <property type="match status" value="1"/>
</dbReference>
<evidence type="ECO:0000313" key="3">
    <source>
        <dbReference type="EMBL" id="GEN04874.1"/>
    </source>
</evidence>
<proteinExistence type="predicted"/>
<reference evidence="3 5" key="2">
    <citation type="submission" date="2019-07" db="EMBL/GenBank/DDBJ databases">
        <title>Whole genome shotgun sequence of Acetobacter indonesiensis NBRC 16471.</title>
        <authorList>
            <person name="Hosoyama A."/>
            <person name="Uohara A."/>
            <person name="Ohji S."/>
            <person name="Ichikawa N."/>
        </authorList>
    </citation>
    <scope>NUCLEOTIDE SEQUENCE [LARGE SCALE GENOMIC DNA]</scope>
    <source>
        <strain evidence="3 5">NBRC 16471</strain>
    </source>
</reference>
<evidence type="ECO:0000313" key="5">
    <source>
        <dbReference type="Proteomes" id="UP000321104"/>
    </source>
</evidence>
<organism evidence="3 5">
    <name type="scientific">Acetobacter indonesiensis</name>
    <dbReference type="NCBI Taxonomy" id="104101"/>
    <lineage>
        <taxon>Bacteria</taxon>
        <taxon>Pseudomonadati</taxon>
        <taxon>Pseudomonadota</taxon>
        <taxon>Alphaproteobacteria</taxon>
        <taxon>Acetobacterales</taxon>
        <taxon>Acetobacteraceae</taxon>
        <taxon>Acetobacter</taxon>
    </lineage>
</organism>
<dbReference type="SMART" id="SM00530">
    <property type="entry name" value="HTH_XRE"/>
    <property type="match status" value="1"/>
</dbReference>
<dbReference type="PROSITE" id="PS50943">
    <property type="entry name" value="HTH_CROC1"/>
    <property type="match status" value="1"/>
</dbReference>
<evidence type="ECO:0000259" key="1">
    <source>
        <dbReference type="PROSITE" id="PS50943"/>
    </source>
</evidence>
<reference evidence="2 4" key="1">
    <citation type="submission" date="2012-11" db="EMBL/GenBank/DDBJ databases">
        <title>Whole genome sequence of Acetobacter indonesiensis 5H-1.</title>
        <authorList>
            <person name="Azuma Y."/>
            <person name="Higashiura N."/>
            <person name="Hirakawa H."/>
            <person name="Matsushita K."/>
        </authorList>
    </citation>
    <scope>NUCLEOTIDE SEQUENCE [LARGE SCALE GENOMIC DNA]</scope>
    <source>
        <strain evidence="2 4">5H-1</strain>
    </source>
</reference>
<evidence type="ECO:0000313" key="2">
    <source>
        <dbReference type="EMBL" id="GAN63353.1"/>
    </source>
</evidence>
<dbReference type="CDD" id="cd00093">
    <property type="entry name" value="HTH_XRE"/>
    <property type="match status" value="1"/>
</dbReference>
<name>A0A6N3T9J1_9PROT</name>
<accession>A0A6N3T9J1</accession>
<dbReference type="InterPro" id="IPR010982">
    <property type="entry name" value="Lambda_DNA-bd_dom_sf"/>
</dbReference>
<dbReference type="GO" id="GO:0003677">
    <property type="term" value="F:DNA binding"/>
    <property type="evidence" value="ECO:0007669"/>
    <property type="project" value="InterPro"/>
</dbReference>
<evidence type="ECO:0000313" key="4">
    <source>
        <dbReference type="Proteomes" id="UP000032673"/>
    </source>
</evidence>
<dbReference type="EMBL" id="BJXQ01000034">
    <property type="protein sequence ID" value="GEN04874.1"/>
    <property type="molecule type" value="Genomic_DNA"/>
</dbReference>